<gene>
    <name evidence="6" type="ORF">MNBD_ALPHA04-1023</name>
    <name evidence="2" type="ORF">MNBD_ALPHA04-1206</name>
    <name evidence="8" type="ORF">MNBD_ALPHA04-1620</name>
    <name evidence="7" type="ORF">MNBD_ALPHA04-164</name>
    <name evidence="5" type="ORF">MNBD_ALPHA04-1978</name>
    <name evidence="4" type="ORF">MNBD_ALPHA04-265</name>
    <name evidence="3" type="ORF">MNBD_ALPHA04-911</name>
</gene>
<accession>A0A3B0R2Q4</accession>
<organism evidence="2">
    <name type="scientific">hydrothermal vent metagenome</name>
    <dbReference type="NCBI Taxonomy" id="652676"/>
    <lineage>
        <taxon>unclassified sequences</taxon>
        <taxon>metagenomes</taxon>
        <taxon>ecological metagenomes</taxon>
    </lineage>
</organism>
<dbReference type="AlphaFoldDB" id="A0A3B0R2Q4"/>
<evidence type="ECO:0000313" key="7">
    <source>
        <dbReference type="EMBL" id="VAW05380.1"/>
    </source>
</evidence>
<dbReference type="EMBL" id="UOEF01000437">
    <property type="protein sequence ID" value="VAW05380.1"/>
    <property type="molecule type" value="Genomic_DNA"/>
</dbReference>
<evidence type="ECO:0000256" key="1">
    <source>
        <dbReference type="SAM" id="Phobius"/>
    </source>
</evidence>
<name>A0A3B0R2Q4_9ZZZZ</name>
<dbReference type="EMBL" id="UOEF01000065">
    <property type="protein sequence ID" value="VAV89028.1"/>
    <property type="molecule type" value="Genomic_DNA"/>
</dbReference>
<evidence type="ECO:0000313" key="3">
    <source>
        <dbReference type="EMBL" id="VAV89028.1"/>
    </source>
</evidence>
<dbReference type="EMBL" id="UOEF01000449">
    <property type="protein sequence ID" value="VAW05827.1"/>
    <property type="molecule type" value="Genomic_DNA"/>
</dbReference>
<feature type="transmembrane region" description="Helical" evidence="1">
    <location>
        <begin position="12"/>
        <end position="33"/>
    </location>
</feature>
<evidence type="ECO:0000313" key="8">
    <source>
        <dbReference type="EMBL" id="VAW05827.1"/>
    </source>
</evidence>
<keyword evidence="1" id="KW-1133">Transmembrane helix</keyword>
<protein>
    <submittedName>
        <fullName evidence="2">Uncharacterized protein</fullName>
    </submittedName>
</protein>
<evidence type="ECO:0000313" key="6">
    <source>
        <dbReference type="EMBL" id="VAW02475.1"/>
    </source>
</evidence>
<evidence type="ECO:0000313" key="4">
    <source>
        <dbReference type="EMBL" id="VAV97406.1"/>
    </source>
</evidence>
<proteinExistence type="predicted"/>
<dbReference type="EMBL" id="UOEF01000330">
    <property type="protein sequence ID" value="VAW01640.1"/>
    <property type="molecule type" value="Genomic_DNA"/>
</dbReference>
<evidence type="ECO:0000313" key="5">
    <source>
        <dbReference type="EMBL" id="VAW01640.1"/>
    </source>
</evidence>
<keyword evidence="1" id="KW-0812">Transmembrane</keyword>
<keyword evidence="1" id="KW-0472">Membrane</keyword>
<reference evidence="2" key="1">
    <citation type="submission" date="2018-06" db="EMBL/GenBank/DDBJ databases">
        <authorList>
            <person name="Zhirakovskaya E."/>
        </authorList>
    </citation>
    <scope>NUCLEOTIDE SEQUENCE</scope>
</reference>
<sequence length="36" mass="3977">MKQNGKPHKLVLIAVARKLIIIANALIAKNVLWKVA</sequence>
<dbReference type="EMBL" id="UOEF01000350">
    <property type="protein sequence ID" value="VAW02475.1"/>
    <property type="molecule type" value="Genomic_DNA"/>
</dbReference>
<evidence type="ECO:0000313" key="2">
    <source>
        <dbReference type="EMBL" id="VAV87734.1"/>
    </source>
</evidence>
<dbReference type="EMBL" id="UOEF01000020">
    <property type="protein sequence ID" value="VAV87734.1"/>
    <property type="molecule type" value="Genomic_DNA"/>
</dbReference>
<dbReference type="EMBL" id="UOEF01000245">
    <property type="protein sequence ID" value="VAV97406.1"/>
    <property type="molecule type" value="Genomic_DNA"/>
</dbReference>